<accession>A0A2T3JGM1</accession>
<comment type="subcellular location">
    <subcellularLocation>
        <location evidence="1">Cell inner membrane</location>
        <topology evidence="1">Multi-pass membrane protein</topology>
    </subcellularLocation>
</comment>
<evidence type="ECO:0000259" key="10">
    <source>
        <dbReference type="PROSITE" id="PS51104"/>
    </source>
</evidence>
<keyword evidence="4" id="KW-0762">Sugar transport</keyword>
<evidence type="ECO:0000256" key="5">
    <source>
        <dbReference type="ARBA" id="ARBA00022683"/>
    </source>
</evidence>
<dbReference type="PANTHER" id="PTHR30505">
    <property type="entry name" value="FRUCTOSE-LIKE PERMEASE"/>
    <property type="match status" value="1"/>
</dbReference>
<dbReference type="PANTHER" id="PTHR30505:SF0">
    <property type="entry name" value="FRUCTOSE-LIKE PTS SYSTEM EIIBC COMPONENT-RELATED"/>
    <property type="match status" value="1"/>
</dbReference>
<reference evidence="11 12" key="1">
    <citation type="submission" date="2018-01" db="EMBL/GenBank/DDBJ databases">
        <title>Whole genome sequencing of Histamine producing bacteria.</title>
        <authorList>
            <person name="Butler K."/>
        </authorList>
    </citation>
    <scope>NUCLEOTIDE SEQUENCE [LARGE SCALE GENOMIC DNA]</scope>
    <source>
        <strain evidence="11 12">JCM 12947</strain>
    </source>
</reference>
<feature type="transmembrane region" description="Helical" evidence="9">
    <location>
        <begin position="272"/>
        <end position="301"/>
    </location>
</feature>
<dbReference type="GO" id="GO:0090563">
    <property type="term" value="F:protein-phosphocysteine-sugar phosphotransferase activity"/>
    <property type="evidence" value="ECO:0007669"/>
    <property type="project" value="TreeGrafter"/>
</dbReference>
<evidence type="ECO:0000256" key="1">
    <source>
        <dbReference type="ARBA" id="ARBA00004429"/>
    </source>
</evidence>
<dbReference type="InterPro" id="IPR050864">
    <property type="entry name" value="Bacterial_PTS_Sugar_Transport"/>
</dbReference>
<dbReference type="EMBL" id="PYMJ01000011">
    <property type="protein sequence ID" value="PSU48094.1"/>
    <property type="molecule type" value="Genomic_DNA"/>
</dbReference>
<dbReference type="PROSITE" id="PS51104">
    <property type="entry name" value="PTS_EIIC_TYPE_2"/>
    <property type="match status" value="1"/>
</dbReference>
<keyword evidence="8 9" id="KW-0472">Membrane</keyword>
<name>A0A2T3JGM1_9GAMM</name>
<comment type="caution">
    <text evidence="11">The sequence shown here is derived from an EMBL/GenBank/DDBJ whole genome shotgun (WGS) entry which is preliminary data.</text>
</comment>
<keyword evidence="5" id="KW-0598">Phosphotransferase system</keyword>
<dbReference type="InterPro" id="IPR006327">
    <property type="entry name" value="PTS_IIC_fruc"/>
</dbReference>
<dbReference type="GO" id="GO:0005886">
    <property type="term" value="C:plasma membrane"/>
    <property type="evidence" value="ECO:0007669"/>
    <property type="project" value="UniProtKB-SubCell"/>
</dbReference>
<sequence>MAILLKTKKTEIDRLREALMTGVSYMIPVIVAGGMLLAFGSLFETLTGVDLKESNSFLAQIINDLKIFGLYGLTLLFPVIAAFVGFGLAGKPAIAPGLMAGMLARDMQMGFLGALLGGLMVGYLVRWMLANIKLPKDFRSLLPMVIIPLLGTAIVLFVMKYIVGYPLIALNTGLENWLVDMSGGNKILMAAVLGAMVGFDLGGPINKAAITVSLGLFAQGIYEPVTASHIAIMVAPFGIGVSTIVAKKYYTKELQDNGRAAMMMSCVGISEGAIPFILANPALIVINTIGSAIAASMVIMFDSIVEAPAAGILALVLSSNFFLYLLSIASGVVFVALGTSVLMKRQYMKNQAMEETQRKFTESL</sequence>
<dbReference type="InterPro" id="IPR003352">
    <property type="entry name" value="PTS_EIIC"/>
</dbReference>
<gene>
    <name evidence="11" type="ORF">C9J12_12825</name>
</gene>
<dbReference type="GO" id="GO:0009401">
    <property type="term" value="P:phosphoenolpyruvate-dependent sugar phosphotransferase system"/>
    <property type="evidence" value="ECO:0007669"/>
    <property type="project" value="UniProtKB-KW"/>
</dbReference>
<dbReference type="Pfam" id="PF02378">
    <property type="entry name" value="PTS_EIIC"/>
    <property type="match status" value="1"/>
</dbReference>
<dbReference type="RefSeq" id="WP_107243079.1">
    <property type="nucleotide sequence ID" value="NZ_PYMJ01000011.1"/>
</dbReference>
<feature type="transmembrane region" description="Helical" evidence="9">
    <location>
        <begin position="141"/>
        <end position="163"/>
    </location>
</feature>
<feature type="domain" description="PTS EIIC type-2" evidence="10">
    <location>
        <begin position="15"/>
        <end position="355"/>
    </location>
</feature>
<feature type="transmembrane region" description="Helical" evidence="9">
    <location>
        <begin position="67"/>
        <end position="89"/>
    </location>
</feature>
<evidence type="ECO:0000256" key="4">
    <source>
        <dbReference type="ARBA" id="ARBA00022597"/>
    </source>
</evidence>
<evidence type="ECO:0000256" key="7">
    <source>
        <dbReference type="ARBA" id="ARBA00022989"/>
    </source>
</evidence>
<proteinExistence type="predicted"/>
<evidence type="ECO:0000313" key="11">
    <source>
        <dbReference type="EMBL" id="PSU48094.1"/>
    </source>
</evidence>
<keyword evidence="6 9" id="KW-0812">Transmembrane</keyword>
<evidence type="ECO:0000256" key="9">
    <source>
        <dbReference type="SAM" id="Phobius"/>
    </source>
</evidence>
<feature type="transmembrane region" description="Helical" evidence="9">
    <location>
        <begin position="25"/>
        <end position="46"/>
    </location>
</feature>
<feature type="transmembrane region" description="Helical" evidence="9">
    <location>
        <begin position="109"/>
        <end position="129"/>
    </location>
</feature>
<feature type="transmembrane region" description="Helical" evidence="9">
    <location>
        <begin position="183"/>
        <end position="201"/>
    </location>
</feature>
<keyword evidence="7 9" id="KW-1133">Transmembrane helix</keyword>
<evidence type="ECO:0000313" key="12">
    <source>
        <dbReference type="Proteomes" id="UP000240987"/>
    </source>
</evidence>
<dbReference type="AlphaFoldDB" id="A0A2T3JGM1"/>
<feature type="transmembrane region" description="Helical" evidence="9">
    <location>
        <begin position="231"/>
        <end position="251"/>
    </location>
</feature>
<protein>
    <submittedName>
        <fullName evidence="11">PTS sorbitol transporter subunit IIA</fullName>
    </submittedName>
</protein>
<dbReference type="Proteomes" id="UP000240987">
    <property type="component" value="Unassembled WGS sequence"/>
</dbReference>
<evidence type="ECO:0000256" key="3">
    <source>
        <dbReference type="ARBA" id="ARBA00022475"/>
    </source>
</evidence>
<evidence type="ECO:0000256" key="6">
    <source>
        <dbReference type="ARBA" id="ARBA00022692"/>
    </source>
</evidence>
<dbReference type="OrthoDB" id="9782569at2"/>
<dbReference type="GO" id="GO:0005351">
    <property type="term" value="F:carbohydrate:proton symporter activity"/>
    <property type="evidence" value="ECO:0007669"/>
    <property type="project" value="InterPro"/>
</dbReference>
<organism evidence="11 12">
    <name type="scientific">Photobacterium frigidiphilum</name>
    <dbReference type="NCBI Taxonomy" id="264736"/>
    <lineage>
        <taxon>Bacteria</taxon>
        <taxon>Pseudomonadati</taxon>
        <taxon>Pseudomonadota</taxon>
        <taxon>Gammaproteobacteria</taxon>
        <taxon>Vibrionales</taxon>
        <taxon>Vibrionaceae</taxon>
        <taxon>Photobacterium</taxon>
    </lineage>
</organism>
<keyword evidence="12" id="KW-1185">Reference proteome</keyword>
<keyword evidence="2" id="KW-0813">Transport</keyword>
<dbReference type="NCBIfam" id="TIGR01427">
    <property type="entry name" value="PTS_IIC_fructo"/>
    <property type="match status" value="1"/>
</dbReference>
<evidence type="ECO:0000256" key="2">
    <source>
        <dbReference type="ARBA" id="ARBA00022448"/>
    </source>
</evidence>
<dbReference type="GO" id="GO:0008982">
    <property type="term" value="F:protein-N(PI)-phosphohistidine-sugar phosphotransferase activity"/>
    <property type="evidence" value="ECO:0007669"/>
    <property type="project" value="InterPro"/>
</dbReference>
<dbReference type="InterPro" id="IPR013014">
    <property type="entry name" value="PTS_EIIC_2"/>
</dbReference>
<evidence type="ECO:0000256" key="8">
    <source>
        <dbReference type="ARBA" id="ARBA00023136"/>
    </source>
</evidence>
<keyword evidence="3" id="KW-1003">Cell membrane</keyword>
<feature type="transmembrane region" description="Helical" evidence="9">
    <location>
        <begin position="321"/>
        <end position="343"/>
    </location>
</feature>